<dbReference type="GO" id="GO:0004672">
    <property type="term" value="F:protein kinase activity"/>
    <property type="evidence" value="ECO:0007669"/>
    <property type="project" value="TreeGrafter"/>
</dbReference>
<dbReference type="GO" id="GO:0005634">
    <property type="term" value="C:nucleus"/>
    <property type="evidence" value="ECO:0007669"/>
    <property type="project" value="TreeGrafter"/>
</dbReference>
<gene>
    <name evidence="2" type="ORF">R3I93_012301</name>
</gene>
<name>A0AAN9CW16_9TELE</name>
<dbReference type="GO" id="GO:0007094">
    <property type="term" value="P:mitotic spindle assembly checkpoint signaling"/>
    <property type="evidence" value="ECO:0007669"/>
    <property type="project" value="InterPro"/>
</dbReference>
<dbReference type="PANTHER" id="PTHR14030">
    <property type="entry name" value="MITOTIC CHECKPOINT SERINE/THREONINE-PROTEIN KINASE BUB1"/>
    <property type="match status" value="1"/>
</dbReference>
<dbReference type="SUPFAM" id="SSF56112">
    <property type="entry name" value="Protein kinase-like (PK-like)"/>
    <property type="match status" value="1"/>
</dbReference>
<evidence type="ECO:0000313" key="2">
    <source>
        <dbReference type="EMBL" id="KAK7151315.1"/>
    </source>
</evidence>
<evidence type="ECO:0000256" key="1">
    <source>
        <dbReference type="SAM" id="MobiDB-lite"/>
    </source>
</evidence>
<dbReference type="InterPro" id="IPR015661">
    <property type="entry name" value="Bub1/Mad3"/>
</dbReference>
<evidence type="ECO:0000313" key="3">
    <source>
        <dbReference type="Proteomes" id="UP001364617"/>
    </source>
</evidence>
<feature type="region of interest" description="Disordered" evidence="1">
    <location>
        <begin position="147"/>
        <end position="224"/>
    </location>
</feature>
<dbReference type="InterPro" id="IPR011009">
    <property type="entry name" value="Kinase-like_dom_sf"/>
</dbReference>
<feature type="region of interest" description="Disordered" evidence="1">
    <location>
        <begin position="265"/>
        <end position="289"/>
    </location>
</feature>
<dbReference type="Gene3D" id="1.10.510.10">
    <property type="entry name" value="Transferase(Phosphotransferase) domain 1"/>
    <property type="match status" value="1"/>
</dbReference>
<keyword evidence="3" id="KW-1185">Reference proteome</keyword>
<feature type="compositionally biased region" description="Basic and acidic residues" evidence="1">
    <location>
        <begin position="213"/>
        <end position="224"/>
    </location>
</feature>
<reference evidence="2 3" key="1">
    <citation type="submission" date="2024-02" db="EMBL/GenBank/DDBJ databases">
        <title>Chromosome-level genome assembly of the Eurasian Minnow (Phoxinus phoxinus).</title>
        <authorList>
            <person name="Oriowo T.O."/>
            <person name="Martin S."/>
            <person name="Stange M."/>
            <person name="Chrysostomakis Y."/>
            <person name="Brown T."/>
            <person name="Winkler S."/>
            <person name="Kukowka S."/>
            <person name="Myers E.W."/>
            <person name="Bohne A."/>
        </authorList>
    </citation>
    <scope>NUCLEOTIDE SEQUENCE [LARGE SCALE GENOMIC DNA]</scope>
    <source>
        <strain evidence="2">ZFMK-TIS-60720</strain>
        <tissue evidence="2">Whole Organism</tissue>
    </source>
</reference>
<protein>
    <recommendedName>
        <fullName evidence="4">Mitotic checkpoint serine/threonine-protein kinase BUB1 beta</fullName>
    </recommendedName>
</protein>
<dbReference type="EMBL" id="JAYKXH010000012">
    <property type="protein sequence ID" value="KAK7151315.1"/>
    <property type="molecule type" value="Genomic_DNA"/>
</dbReference>
<dbReference type="AlphaFoldDB" id="A0AAN9CW16"/>
<sequence length="626" mass="69766">MALGFEQSKRVKMDELSPHIWSAPVETALPSQRIETPEELVSQQEGHVQIMYCKEQVYQGDEEFSLEELRAQRYYRALSEKASHIIKIKQDLQLQIEQKQRLLQQRISSAPQIVDEEADSSSTSSCEPAAPVVKRAPFVIYSDQEEGHVVQRNSSVSREEDMNQSGSDSRQQKTSTAKPFSTSDENRQTSKPSSSANRVSLKLPTSSLKGPKSKAELSADRQDSSISRCEEAIVNGHWNKTLCRSPDDTCEFARATHLASTPFGGVERQKLPEDPESTAAASSDMSPEEKKLSPILEISQELGGTSFAHFSQDPMKRMNDTEISQAVEGPETVLENVSAVSESEDVCSPGVRSRLFQQADGTTLPNFHRKAELLPDTSGDLHLDGETLVYRGTLKDFTLYSSSSATVLLKRDSSSVPWDFFISSQLRARRSHDQQDRLVQISCYVFQDGCMTLWRVPHGETIEDLLAEPIARPDVSCLVLRLLELVKQFHSCRVVHGGLKPDTLYSYHSGIAALDFSSAVDLQLQSDVKTAQDLPSAQKYIQQGLLSASASPYQVDLIGLAEIVHFLLFNRPMKVTQENSAWSLDECQSAPVNCFWKDFFHMTLNPEQKCPSLVLSDLIRAVSDSL</sequence>
<dbReference type="GO" id="GO:0000776">
    <property type="term" value="C:kinetochore"/>
    <property type="evidence" value="ECO:0007669"/>
    <property type="project" value="UniProtKB-ARBA"/>
</dbReference>
<organism evidence="2 3">
    <name type="scientific">Phoxinus phoxinus</name>
    <name type="common">Eurasian minnow</name>
    <dbReference type="NCBI Taxonomy" id="58324"/>
    <lineage>
        <taxon>Eukaryota</taxon>
        <taxon>Metazoa</taxon>
        <taxon>Chordata</taxon>
        <taxon>Craniata</taxon>
        <taxon>Vertebrata</taxon>
        <taxon>Euteleostomi</taxon>
        <taxon>Actinopterygii</taxon>
        <taxon>Neopterygii</taxon>
        <taxon>Teleostei</taxon>
        <taxon>Ostariophysi</taxon>
        <taxon>Cypriniformes</taxon>
        <taxon>Leuciscidae</taxon>
        <taxon>Phoxininae</taxon>
        <taxon>Phoxinus</taxon>
    </lineage>
</organism>
<accession>A0AAN9CW16</accession>
<dbReference type="PANTHER" id="PTHR14030:SF25">
    <property type="entry name" value="MITOTIC CHECKPOINT SERINE_THREONINE-PROTEIN KINASE BUB1 BETA"/>
    <property type="match status" value="1"/>
</dbReference>
<feature type="compositionally biased region" description="Polar residues" evidence="1">
    <location>
        <begin position="163"/>
        <end position="208"/>
    </location>
</feature>
<proteinExistence type="predicted"/>
<comment type="caution">
    <text evidence="2">The sequence shown here is derived from an EMBL/GenBank/DDBJ whole genome shotgun (WGS) entry which is preliminary data.</text>
</comment>
<dbReference type="GO" id="GO:0051754">
    <property type="term" value="P:meiotic sister chromatid cohesion, centromeric"/>
    <property type="evidence" value="ECO:0007669"/>
    <property type="project" value="TreeGrafter"/>
</dbReference>
<evidence type="ECO:0008006" key="4">
    <source>
        <dbReference type="Google" id="ProtNLM"/>
    </source>
</evidence>
<dbReference type="Proteomes" id="UP001364617">
    <property type="component" value="Unassembled WGS sequence"/>
</dbReference>